<dbReference type="EMBL" id="SJPQ01000003">
    <property type="protein sequence ID" value="TWT87619.1"/>
    <property type="molecule type" value="Genomic_DNA"/>
</dbReference>
<evidence type="ECO:0000256" key="3">
    <source>
        <dbReference type="RuleBase" id="RU003560"/>
    </source>
</evidence>
<dbReference type="PANTHER" id="PTHR43713:SF3">
    <property type="entry name" value="GLUTAMATE-1-SEMIALDEHYDE 2,1-AMINOMUTASE 1, CHLOROPLASTIC-RELATED"/>
    <property type="match status" value="1"/>
</dbReference>
<comment type="similarity">
    <text evidence="3">Belongs to the class-III pyridoxal-phosphate-dependent aminotransferase family.</text>
</comment>
<dbReference type="InterPro" id="IPR015422">
    <property type="entry name" value="PyrdxlP-dep_Trfase_small"/>
</dbReference>
<dbReference type="InterPro" id="IPR005814">
    <property type="entry name" value="Aminotrans_3"/>
</dbReference>
<keyword evidence="6" id="KW-1185">Reference proteome</keyword>
<accession>A0A5C5ZJR2</accession>
<dbReference type="SUPFAM" id="SSF53383">
    <property type="entry name" value="PLP-dependent transferases"/>
    <property type="match status" value="1"/>
</dbReference>
<dbReference type="Pfam" id="PF00202">
    <property type="entry name" value="Aminotran_3"/>
    <property type="match status" value="1"/>
</dbReference>
<dbReference type="Gene3D" id="3.90.1150.10">
    <property type="entry name" value="Aspartate Aminotransferase, domain 1"/>
    <property type="match status" value="1"/>
</dbReference>
<protein>
    <submittedName>
        <fullName evidence="5">Glutamate-1-semialdehyde 2,1-aminomutase</fullName>
        <ecNumber evidence="5">5.4.3.8</ecNumber>
    </submittedName>
</protein>
<dbReference type="AlphaFoldDB" id="A0A5C5ZJR2"/>
<name>A0A5C5ZJR2_9BACT</name>
<keyword evidence="2 3" id="KW-0663">Pyridoxal phosphate</keyword>
<dbReference type="GO" id="GO:0030170">
    <property type="term" value="F:pyridoxal phosphate binding"/>
    <property type="evidence" value="ECO:0007669"/>
    <property type="project" value="InterPro"/>
</dbReference>
<dbReference type="EC" id="5.4.3.8" evidence="5"/>
<dbReference type="PANTHER" id="PTHR43713">
    <property type="entry name" value="GLUTAMATE-1-SEMIALDEHYDE 2,1-AMINOMUTASE"/>
    <property type="match status" value="1"/>
</dbReference>
<comment type="caution">
    <text evidence="5">The sequence shown here is derived from an EMBL/GenBank/DDBJ whole genome shotgun (WGS) entry which is preliminary data.</text>
</comment>
<evidence type="ECO:0000256" key="2">
    <source>
        <dbReference type="ARBA" id="ARBA00022898"/>
    </source>
</evidence>
<reference evidence="5 6" key="1">
    <citation type="submission" date="2019-02" db="EMBL/GenBank/DDBJ databases">
        <title>Deep-cultivation of Planctomycetes and their phenomic and genomic characterization uncovers novel biology.</title>
        <authorList>
            <person name="Wiegand S."/>
            <person name="Jogler M."/>
            <person name="Boedeker C."/>
            <person name="Pinto D."/>
            <person name="Vollmers J."/>
            <person name="Rivas-Marin E."/>
            <person name="Kohn T."/>
            <person name="Peeters S.H."/>
            <person name="Heuer A."/>
            <person name="Rast P."/>
            <person name="Oberbeckmann S."/>
            <person name="Bunk B."/>
            <person name="Jeske O."/>
            <person name="Meyerdierks A."/>
            <person name="Storesund J.E."/>
            <person name="Kallscheuer N."/>
            <person name="Luecker S."/>
            <person name="Lage O.M."/>
            <person name="Pohl T."/>
            <person name="Merkel B.J."/>
            <person name="Hornburger P."/>
            <person name="Mueller R.-W."/>
            <person name="Bruemmer F."/>
            <person name="Labrenz M."/>
            <person name="Spormann A.M."/>
            <person name="Op Den Camp H."/>
            <person name="Overmann J."/>
            <person name="Amann R."/>
            <person name="Jetten M.S.M."/>
            <person name="Mascher T."/>
            <person name="Medema M.H."/>
            <person name="Devos D.P."/>
            <person name="Kaster A.-K."/>
            <person name="Ovreas L."/>
            <person name="Rohde M."/>
            <person name="Galperin M.Y."/>
            <person name="Jogler C."/>
        </authorList>
    </citation>
    <scope>NUCLEOTIDE SEQUENCE [LARGE SCALE GENOMIC DNA]</scope>
    <source>
        <strain evidence="5 6">Mal64</strain>
    </source>
</reference>
<evidence type="ECO:0000313" key="6">
    <source>
        <dbReference type="Proteomes" id="UP000315440"/>
    </source>
</evidence>
<dbReference type="Gene3D" id="3.40.640.10">
    <property type="entry name" value="Type I PLP-dependent aspartate aminotransferase-like (Major domain)"/>
    <property type="match status" value="1"/>
</dbReference>
<proteinExistence type="inferred from homology"/>
<dbReference type="Proteomes" id="UP000315440">
    <property type="component" value="Unassembled WGS sequence"/>
</dbReference>
<feature type="region of interest" description="Disordered" evidence="4">
    <location>
        <begin position="1"/>
        <end position="22"/>
    </location>
</feature>
<keyword evidence="5" id="KW-0413">Isomerase</keyword>
<dbReference type="InterPro" id="IPR015424">
    <property type="entry name" value="PyrdxlP-dep_Trfase"/>
</dbReference>
<dbReference type="PROSITE" id="PS00600">
    <property type="entry name" value="AA_TRANSFER_CLASS_3"/>
    <property type="match status" value="1"/>
</dbReference>
<dbReference type="OrthoDB" id="9801834at2"/>
<dbReference type="GO" id="GO:0008483">
    <property type="term" value="F:transaminase activity"/>
    <property type="evidence" value="ECO:0007669"/>
    <property type="project" value="InterPro"/>
</dbReference>
<dbReference type="InterPro" id="IPR049704">
    <property type="entry name" value="Aminotrans_3_PPA_site"/>
</dbReference>
<dbReference type="InterPro" id="IPR015421">
    <property type="entry name" value="PyrdxlP-dep_Trfase_major"/>
</dbReference>
<evidence type="ECO:0000256" key="1">
    <source>
        <dbReference type="ARBA" id="ARBA00001933"/>
    </source>
</evidence>
<dbReference type="GO" id="GO:0042286">
    <property type="term" value="F:glutamate-1-semialdehyde 2,1-aminomutase activity"/>
    <property type="evidence" value="ECO:0007669"/>
    <property type="project" value="UniProtKB-EC"/>
</dbReference>
<evidence type="ECO:0000313" key="5">
    <source>
        <dbReference type="EMBL" id="TWT87619.1"/>
    </source>
</evidence>
<organism evidence="5 6">
    <name type="scientific">Pseudobythopirellula maris</name>
    <dbReference type="NCBI Taxonomy" id="2527991"/>
    <lineage>
        <taxon>Bacteria</taxon>
        <taxon>Pseudomonadati</taxon>
        <taxon>Planctomycetota</taxon>
        <taxon>Planctomycetia</taxon>
        <taxon>Pirellulales</taxon>
        <taxon>Lacipirellulaceae</taxon>
        <taxon>Pseudobythopirellula</taxon>
    </lineage>
</organism>
<gene>
    <name evidence="5" type="primary">hemL_2</name>
    <name evidence="5" type="ORF">Mal64_31610</name>
</gene>
<dbReference type="CDD" id="cd00610">
    <property type="entry name" value="OAT_like"/>
    <property type="match status" value="1"/>
</dbReference>
<sequence>MPFESTSPLSPAAAHDSATRANSPWSQRAMSVLPAGGNGEFNLPAELATVIQRGEGCRLWTADGRRMLDYSMGWGSVLVGHANVKIVRAVTERLAMGSNFATVTDASLELAERIVRISPACEQVRFCASGTEATMYCLRLARAATGKPRVMRFEGAYHGAHDVGVTSMFPQADLPYPEAEPSCDGLTTHLDGGVLVAPFNDAERTAALIAEHAGELAAVIVEPLQRCLPPEPGFLEALREATSRHGVLLVFDEVVTGFRLALGGAQDHYGVVPDLVAYGKALGGGMPIGAFGGSADLMSLTREDRNTGETYVWTASTLGGNPLSATAALVTLDLLSEPGVYERLHGLGRYLRQGMRDLLVEREIDARVIGEGPLAQIAFTSQAPRDYRTSRHEHKQVARELMLELFRSGVFLNPMGTKLYLSIAHNEADCDEFLALLGGALDRVVLPQLA</sequence>
<comment type="cofactor">
    <cofactor evidence="1">
        <name>pyridoxal 5'-phosphate</name>
        <dbReference type="ChEBI" id="CHEBI:597326"/>
    </cofactor>
</comment>
<evidence type="ECO:0000256" key="4">
    <source>
        <dbReference type="SAM" id="MobiDB-lite"/>
    </source>
</evidence>